<name>A0ABP9ZB40_9FUNG</name>
<feature type="transmembrane region" description="Helical" evidence="9">
    <location>
        <begin position="79"/>
        <end position="98"/>
    </location>
</feature>
<dbReference type="SUPFAM" id="SSF52540">
    <property type="entry name" value="P-loop containing nucleoside triphosphate hydrolases"/>
    <property type="match status" value="2"/>
</dbReference>
<dbReference type="Pfam" id="PF00005">
    <property type="entry name" value="ABC_tran"/>
    <property type="match status" value="2"/>
</dbReference>
<dbReference type="Proteomes" id="UP001473302">
    <property type="component" value="Unassembled WGS sequence"/>
</dbReference>
<proteinExistence type="predicted"/>
<evidence type="ECO:0000256" key="9">
    <source>
        <dbReference type="SAM" id="Phobius"/>
    </source>
</evidence>
<feature type="transmembrane region" description="Helical" evidence="9">
    <location>
        <begin position="1243"/>
        <end position="1264"/>
    </location>
</feature>
<evidence type="ECO:0000259" key="10">
    <source>
        <dbReference type="PROSITE" id="PS50893"/>
    </source>
</evidence>
<dbReference type="InterPro" id="IPR050173">
    <property type="entry name" value="ABC_transporter_C-like"/>
</dbReference>
<evidence type="ECO:0000256" key="7">
    <source>
        <dbReference type="ARBA" id="ARBA00023136"/>
    </source>
</evidence>
<feature type="transmembrane region" description="Helical" evidence="9">
    <location>
        <begin position="465"/>
        <end position="487"/>
    </location>
</feature>
<feature type="transmembrane region" description="Helical" evidence="9">
    <location>
        <begin position="1032"/>
        <end position="1052"/>
    </location>
</feature>
<reference evidence="12 13" key="1">
    <citation type="submission" date="2024-04" db="EMBL/GenBank/DDBJ databases">
        <title>genome sequences of Mucor flavus KT1a and Helicostylum pulchrum KT1b strains isolated from the surface of a dry-aged beef.</title>
        <authorList>
            <person name="Toyotome T."/>
            <person name="Hosono M."/>
            <person name="Torimaru M."/>
            <person name="Fukuda K."/>
            <person name="Mikami N."/>
        </authorList>
    </citation>
    <scope>NUCLEOTIDE SEQUENCE [LARGE SCALE GENOMIC DNA]</scope>
    <source>
        <strain evidence="12 13">KT1a</strain>
    </source>
</reference>
<dbReference type="EMBL" id="BAABUK010000031">
    <property type="protein sequence ID" value="GAA5816352.1"/>
    <property type="molecule type" value="Genomic_DNA"/>
</dbReference>
<feature type="transmembrane region" description="Helical" evidence="9">
    <location>
        <begin position="1215"/>
        <end position="1236"/>
    </location>
</feature>
<keyword evidence="7 9" id="KW-0472">Membrane</keyword>
<feature type="transmembrane region" description="Helical" evidence="9">
    <location>
        <begin position="118"/>
        <end position="138"/>
    </location>
</feature>
<evidence type="ECO:0000256" key="4">
    <source>
        <dbReference type="ARBA" id="ARBA00022741"/>
    </source>
</evidence>
<feature type="transmembrane region" description="Helical" evidence="9">
    <location>
        <begin position="159"/>
        <end position="180"/>
    </location>
</feature>
<dbReference type="Gene3D" id="3.40.50.300">
    <property type="entry name" value="P-loop containing nucleotide triphosphate hydrolases"/>
    <property type="match status" value="2"/>
</dbReference>
<dbReference type="CDD" id="cd18604">
    <property type="entry name" value="ABC_6TM_VMR1_D2_like"/>
    <property type="match status" value="1"/>
</dbReference>
<feature type="transmembrane region" description="Helical" evidence="9">
    <location>
        <begin position="576"/>
        <end position="598"/>
    </location>
</feature>
<dbReference type="Pfam" id="PF00664">
    <property type="entry name" value="ABC_membrane"/>
    <property type="match status" value="2"/>
</dbReference>
<protein>
    <submittedName>
        <fullName evidence="12">Uncharacterized protein</fullName>
    </submittedName>
</protein>
<evidence type="ECO:0000313" key="13">
    <source>
        <dbReference type="Proteomes" id="UP001473302"/>
    </source>
</evidence>
<keyword evidence="4" id="KW-0547">Nucleotide-binding</keyword>
<keyword evidence="2 9" id="KW-0812">Transmembrane</keyword>
<dbReference type="PANTHER" id="PTHR24223">
    <property type="entry name" value="ATP-BINDING CASSETTE SUB-FAMILY C"/>
    <property type="match status" value="1"/>
</dbReference>
<dbReference type="CDD" id="cd18596">
    <property type="entry name" value="ABC_6TM_VMR1_D1_like"/>
    <property type="match status" value="1"/>
</dbReference>
<evidence type="ECO:0000313" key="12">
    <source>
        <dbReference type="EMBL" id="GAA5816352.1"/>
    </source>
</evidence>
<keyword evidence="1" id="KW-0813">Transport</keyword>
<feature type="domain" description="ABC transporter" evidence="10">
    <location>
        <begin position="668"/>
        <end position="909"/>
    </location>
</feature>
<feature type="transmembrane region" description="Helical" evidence="9">
    <location>
        <begin position="493"/>
        <end position="511"/>
    </location>
</feature>
<feature type="transmembrane region" description="Helical" evidence="9">
    <location>
        <begin position="186"/>
        <end position="211"/>
    </location>
</feature>
<organism evidence="12 13">
    <name type="scientific">Mucor flavus</name>
    <dbReference type="NCBI Taxonomy" id="439312"/>
    <lineage>
        <taxon>Eukaryota</taxon>
        <taxon>Fungi</taxon>
        <taxon>Fungi incertae sedis</taxon>
        <taxon>Mucoromycota</taxon>
        <taxon>Mucoromycotina</taxon>
        <taxon>Mucoromycetes</taxon>
        <taxon>Mucorales</taxon>
        <taxon>Mucorineae</taxon>
        <taxon>Mucoraceae</taxon>
        <taxon>Mucor</taxon>
    </lineage>
</organism>
<dbReference type="PROSITE" id="PS50929">
    <property type="entry name" value="ABC_TM1F"/>
    <property type="match status" value="2"/>
</dbReference>
<feature type="transmembrane region" description="Helical" evidence="9">
    <location>
        <begin position="1103"/>
        <end position="1124"/>
    </location>
</feature>
<evidence type="ECO:0000256" key="2">
    <source>
        <dbReference type="ARBA" id="ARBA00022692"/>
    </source>
</evidence>
<feature type="compositionally biased region" description="Acidic residues" evidence="8">
    <location>
        <begin position="424"/>
        <end position="446"/>
    </location>
</feature>
<evidence type="ECO:0000259" key="11">
    <source>
        <dbReference type="PROSITE" id="PS50929"/>
    </source>
</evidence>
<feature type="domain" description="ABC transmembrane type-1" evidence="11">
    <location>
        <begin position="327"/>
        <end position="635"/>
    </location>
</feature>
<feature type="region of interest" description="Disordered" evidence="8">
    <location>
        <begin position="417"/>
        <end position="451"/>
    </location>
</feature>
<gene>
    <name evidence="12" type="ORF">MFLAVUS_009880</name>
</gene>
<sequence length="1574" mass="180112">MSTAFCGLKQGEKIDPHFLTINSCYRETVLDGLFPILFFITSCVIFSISRYQRQYTVIDDNDCLRLPTSKTVSVFKRSLVLLVVTLLEISSWAFLFAWRLESAILERSKDSTHIPPLYQVIDPGLAFIPRIYILILVIKSFTTPANPIDPSKFTRYSHHFLTFYSITFISAMIRFFDYYFTVDNNWFISSAIEKSFACIDLALCFILWIVIITSPSELDQGELVDFDDDDDGVLVLHDGRVGRILSLESCASPLSSITFSWMNPLLKLAFKSRLTSASLWALPTRQRARENYRLFTETSTSIISMKTMIQRIYQSNRKIVVCQFMTAIAAVLFHYANPFFLRKLLNYIQEHHHQQGHESSEVGYLYCVALFACNVVSTLVASQTLLWGRRWHVTITHMLNAEIYAHALRLKVVNHTKKNRSQQDDEEEEEEEGEDEEEEEDEDQDESIQQRASLMSQDTERLAELASYLHIFYTCPLEIAAGVIFLYQILGNSFLAGLIVMVVALPSTHYISRRLMMAQTHLADAKSWRLRLLRELCEGIKTIKFLASERRWEQAITNARDDELVKLIKLYTQNTILGLIWFATPVFVTTISFAWYTMVEKKTLDASTAFVSIVLFGMLRDPLNVMPQAFMAYSDAKISLGHITTFLNTPEREHKQQQTYEEQIKVGFGTNCIFEWPQQQQQTNFKLVVPPTLFPVSKLSIISGSQCTGKTSVLAALLGDMEGNGQVWLPSRYSTMDKMRDRSLLLHKVAYVAQQPWIEHGTIRENILFSEPWDDTRYRAVLHQCDLLRDLSLFDNGDLTCTSDRGISGSEIMQHKISLARAVYSRAKTVLIDDIFHALGKLSSTFIYENCIRGDLMKERTIIAVVTWPDMFWARDARLFINMTLQDNNHATIEDCETNPEKIVNLIKMRRRSNQKPDIEEEPEQPDVIDSLFDNQETHSTHNNTLFDEDFFDTDSIIPDSIRQEQDQSRGLVYKSRDYAYATYYAACGGWKYWTSAILFTLLARLANISEGYWLKEEQQPVEPTSVSNHYVMIYLGLCLVTVACNFIRTVIQYRGSLRASNRMFLGLLQSVCHAPLQFFDITPVSQIMSRFSKDMETVDSSIGWHVNFLLQTVFGVFGVVFTIGMILPEFFAASLVAALLYLYIGLIYIRASRELKRLNAESRPPIFHLYTDTLAGLATIRAYGEEWTMMKKMFVRLDDNMRPFYTLWTTNRWLFVRVELLGTFLSLFISVTLIQKIKTVDAGLAGIALTFSTSLLEYVYWLMRQSTTVDMHFEAVERINEYMDMPQEPPSIVEGSRPPAAWPTTAAIQVRDLMVSFTNSETDAILKHISFNIFSGEKVALVGRAGAEKIALISCLFRFMEPMRGSIKIDGVNIAWIGVEDLRSRITFISKDGWLLSGTVRSNLDPFGEYDDYALWQVLYRVRLARPSIHDVTATSSAYIAGSSAIQDLDKDLGKEGRRLPVYERQLLCIARALLQDCTKLVIIEEAQLSPESQEIIQSVIDQEFEESTLIVIPYMLHDVVNYDKVMVFDEGNLVEYDSAVELLNKQHSLLQSLCEKAGILDELTLDTDILVG</sequence>
<keyword evidence="6 9" id="KW-1133">Transmembrane helix</keyword>
<dbReference type="SUPFAM" id="SSF90123">
    <property type="entry name" value="ABC transporter transmembrane region"/>
    <property type="match status" value="2"/>
</dbReference>
<evidence type="ECO:0000256" key="1">
    <source>
        <dbReference type="ARBA" id="ARBA00022448"/>
    </source>
</evidence>
<dbReference type="InterPro" id="IPR036640">
    <property type="entry name" value="ABC1_TM_sf"/>
</dbReference>
<feature type="transmembrane region" description="Helical" evidence="9">
    <location>
        <begin position="319"/>
        <end position="336"/>
    </location>
</feature>
<evidence type="ECO:0000256" key="6">
    <source>
        <dbReference type="ARBA" id="ARBA00022989"/>
    </source>
</evidence>
<keyword evidence="13" id="KW-1185">Reference proteome</keyword>
<dbReference type="InterPro" id="IPR027417">
    <property type="entry name" value="P-loop_NTPase"/>
</dbReference>
<evidence type="ECO:0000256" key="5">
    <source>
        <dbReference type="ARBA" id="ARBA00022840"/>
    </source>
</evidence>
<dbReference type="PROSITE" id="PS50893">
    <property type="entry name" value="ABC_TRANSPORTER_2"/>
    <property type="match status" value="2"/>
</dbReference>
<evidence type="ECO:0000256" key="3">
    <source>
        <dbReference type="ARBA" id="ARBA00022737"/>
    </source>
</evidence>
<feature type="domain" description="ABC transporter" evidence="10">
    <location>
        <begin position="1309"/>
        <end position="1557"/>
    </location>
</feature>
<feature type="transmembrane region" description="Helical" evidence="9">
    <location>
        <begin position="1131"/>
        <end position="1150"/>
    </location>
</feature>
<comment type="caution">
    <text evidence="12">The sequence shown here is derived from an EMBL/GenBank/DDBJ whole genome shotgun (WGS) entry which is preliminary data.</text>
</comment>
<dbReference type="PANTHER" id="PTHR24223:SF353">
    <property type="entry name" value="ABC TRANSPORTER ATP-BINDING PROTEIN_PERMEASE VMR1-RELATED"/>
    <property type="match status" value="1"/>
</dbReference>
<feature type="domain" description="ABC transmembrane type-1" evidence="11">
    <location>
        <begin position="997"/>
        <end position="1272"/>
    </location>
</feature>
<keyword evidence="5" id="KW-0067">ATP-binding</keyword>
<feature type="transmembrane region" description="Helical" evidence="9">
    <location>
        <begin position="32"/>
        <end position="49"/>
    </location>
</feature>
<dbReference type="Gene3D" id="1.20.1560.10">
    <property type="entry name" value="ABC transporter type 1, transmembrane domain"/>
    <property type="match status" value="2"/>
</dbReference>
<keyword evidence="3" id="KW-0677">Repeat</keyword>
<dbReference type="InterPro" id="IPR003439">
    <property type="entry name" value="ABC_transporter-like_ATP-bd"/>
</dbReference>
<evidence type="ECO:0000256" key="8">
    <source>
        <dbReference type="SAM" id="MobiDB-lite"/>
    </source>
</evidence>
<accession>A0ABP9ZB40</accession>
<dbReference type="InterPro" id="IPR011527">
    <property type="entry name" value="ABC1_TM_dom"/>
</dbReference>
<feature type="transmembrane region" description="Helical" evidence="9">
    <location>
        <begin position="363"/>
        <end position="388"/>
    </location>
</feature>